<evidence type="ECO:0000313" key="1">
    <source>
        <dbReference type="EMBL" id="ROV92872.1"/>
    </source>
</evidence>
<gene>
    <name evidence="1" type="ORF">VSDG_06337</name>
</gene>
<protein>
    <submittedName>
        <fullName evidence="1">Uncharacterized protein</fullName>
    </submittedName>
</protein>
<accession>A0A423VPE1</accession>
<dbReference type="Proteomes" id="UP000284375">
    <property type="component" value="Unassembled WGS sequence"/>
</dbReference>
<comment type="caution">
    <text evidence="1">The sequence shown here is derived from an EMBL/GenBank/DDBJ whole genome shotgun (WGS) entry which is preliminary data.</text>
</comment>
<proteinExistence type="predicted"/>
<organism evidence="1 2">
    <name type="scientific">Cytospora chrysosperma</name>
    <name type="common">Cytospora canker fungus</name>
    <name type="synonym">Sphaeria chrysosperma</name>
    <dbReference type="NCBI Taxonomy" id="252740"/>
    <lineage>
        <taxon>Eukaryota</taxon>
        <taxon>Fungi</taxon>
        <taxon>Dikarya</taxon>
        <taxon>Ascomycota</taxon>
        <taxon>Pezizomycotina</taxon>
        <taxon>Sordariomycetes</taxon>
        <taxon>Sordariomycetidae</taxon>
        <taxon>Diaporthales</taxon>
        <taxon>Cytosporaceae</taxon>
        <taxon>Cytospora</taxon>
    </lineage>
</organism>
<name>A0A423VPE1_CYTCH</name>
<sequence length="201" mass="22574">MGHGRPGFIHFCWGPTGLNEEPEAKIDEIERPVWDIIRAKVKEDTIVHEGWQGKRKVPAGVHVSQQMCSHRTSLPSIIMTQLHRPCSFHPLPHQQQFQHRLRSSKGHRGRVHLGSSGLDAAADGLPWKLGGSGYAMDWLVRLRHGRRLVGELLLLSLLSRDDDSRCFLAPWCASFLDDDLDDDLDDEELLDDGSMMGASAQ</sequence>
<dbReference type="EMBL" id="LJZO01000035">
    <property type="protein sequence ID" value="ROV92872.1"/>
    <property type="molecule type" value="Genomic_DNA"/>
</dbReference>
<reference evidence="1 2" key="1">
    <citation type="submission" date="2015-09" db="EMBL/GenBank/DDBJ databases">
        <title>Host preference determinants of Valsa canker pathogens revealed by comparative genomics.</title>
        <authorList>
            <person name="Yin Z."/>
            <person name="Huang L."/>
        </authorList>
    </citation>
    <scope>NUCLEOTIDE SEQUENCE [LARGE SCALE GENOMIC DNA]</scope>
    <source>
        <strain evidence="1 2">YSFL</strain>
    </source>
</reference>
<dbReference type="AlphaFoldDB" id="A0A423VPE1"/>
<keyword evidence="2" id="KW-1185">Reference proteome</keyword>
<evidence type="ECO:0000313" key="2">
    <source>
        <dbReference type="Proteomes" id="UP000284375"/>
    </source>
</evidence>